<sequence>MNLDSPERISHTSEPYRPGQCIKSFAPSPAAMFSSIHANRGWPVSNWQIGPAQPDCGCTSWGVVEMAQPIEPVDAAESDGPGTRLARCSHLAIPLPACGVPPLLAFTFSHRCICALRLCFHYHSHTLLRFPLLLAMLNGAAAGDASWDNRCSGPLGKAWLAGGALALPVALSIHHDVPIFSREHPLNISYITVATAAINTTPISTARQASLQSTF</sequence>
<accession>A0A9P4N3Z6</accession>
<evidence type="ECO:0000313" key="1">
    <source>
        <dbReference type="EMBL" id="KAF2264972.1"/>
    </source>
</evidence>
<evidence type="ECO:0000313" key="2">
    <source>
        <dbReference type="Proteomes" id="UP000800093"/>
    </source>
</evidence>
<proteinExistence type="predicted"/>
<keyword evidence="2" id="KW-1185">Reference proteome</keyword>
<dbReference type="Proteomes" id="UP000800093">
    <property type="component" value="Unassembled WGS sequence"/>
</dbReference>
<dbReference type="AlphaFoldDB" id="A0A9P4N3Z6"/>
<organism evidence="1 2">
    <name type="scientific">Lojkania enalia</name>
    <dbReference type="NCBI Taxonomy" id="147567"/>
    <lineage>
        <taxon>Eukaryota</taxon>
        <taxon>Fungi</taxon>
        <taxon>Dikarya</taxon>
        <taxon>Ascomycota</taxon>
        <taxon>Pezizomycotina</taxon>
        <taxon>Dothideomycetes</taxon>
        <taxon>Pleosporomycetidae</taxon>
        <taxon>Pleosporales</taxon>
        <taxon>Pleosporales incertae sedis</taxon>
        <taxon>Lojkania</taxon>
    </lineage>
</organism>
<comment type="caution">
    <text evidence="1">The sequence shown here is derived from an EMBL/GenBank/DDBJ whole genome shotgun (WGS) entry which is preliminary data.</text>
</comment>
<gene>
    <name evidence="1" type="ORF">CC78DRAFT_579925</name>
</gene>
<protein>
    <submittedName>
        <fullName evidence="1">Uncharacterized protein</fullName>
    </submittedName>
</protein>
<reference evidence="2" key="1">
    <citation type="journal article" date="2020" name="Stud. Mycol.">
        <title>101 Dothideomycetes genomes: A test case for predicting lifestyles and emergence of pathogens.</title>
        <authorList>
            <person name="Haridas S."/>
            <person name="Albert R."/>
            <person name="Binder M."/>
            <person name="Bloem J."/>
            <person name="LaButti K."/>
            <person name="Salamov A."/>
            <person name="Andreopoulos B."/>
            <person name="Baker S."/>
            <person name="Barry K."/>
            <person name="Bills G."/>
            <person name="Bluhm B."/>
            <person name="Cannon C."/>
            <person name="Castanera R."/>
            <person name="Culley D."/>
            <person name="Daum C."/>
            <person name="Ezra D."/>
            <person name="Gonzalez J."/>
            <person name="Henrissat B."/>
            <person name="Kuo A."/>
            <person name="Liang C."/>
            <person name="Lipzen A."/>
            <person name="Lutzoni F."/>
            <person name="Magnuson J."/>
            <person name="Mondo S."/>
            <person name="Nolan M."/>
            <person name="Ohm R."/>
            <person name="Pangilinan J."/>
            <person name="Park H.-J."/>
            <person name="Ramirez L."/>
            <person name="Alfaro M."/>
            <person name="Sun H."/>
            <person name="Tritt A."/>
            <person name="Yoshinaga Y."/>
            <person name="Zwiers L.-H."/>
            <person name="Turgeon B."/>
            <person name="Goodwin S."/>
            <person name="Spatafora J."/>
            <person name="Crous P."/>
            <person name="Grigoriev I."/>
        </authorList>
    </citation>
    <scope>NUCLEOTIDE SEQUENCE [LARGE SCALE GENOMIC DNA]</scope>
    <source>
        <strain evidence="2">CBS 304.66</strain>
    </source>
</reference>
<name>A0A9P4N3Z6_9PLEO</name>
<dbReference type="EMBL" id="ML986612">
    <property type="protein sequence ID" value="KAF2264972.1"/>
    <property type="molecule type" value="Genomic_DNA"/>
</dbReference>